<dbReference type="GO" id="GO:0005886">
    <property type="term" value="C:plasma membrane"/>
    <property type="evidence" value="ECO:0007669"/>
    <property type="project" value="UniProtKB-SubCell"/>
</dbReference>
<evidence type="ECO:0000256" key="4">
    <source>
        <dbReference type="ARBA" id="ARBA00022989"/>
    </source>
</evidence>
<accession>A0A9D4RLT4</accession>
<comment type="similarity">
    <text evidence="7">Belongs to the G-protein coupled receptor 1 family.</text>
</comment>
<dbReference type="PROSITE" id="PS00237">
    <property type="entry name" value="G_PROTEIN_RECEP_F1_1"/>
    <property type="match status" value="1"/>
</dbReference>
<dbReference type="GO" id="GO:0042277">
    <property type="term" value="F:peptide binding"/>
    <property type="evidence" value="ECO:0007669"/>
    <property type="project" value="TreeGrafter"/>
</dbReference>
<evidence type="ECO:0000313" key="11">
    <source>
        <dbReference type="Proteomes" id="UP000828390"/>
    </source>
</evidence>
<feature type="domain" description="G-protein coupled receptors family 1 profile" evidence="9">
    <location>
        <begin position="1"/>
        <end position="207"/>
    </location>
</feature>
<dbReference type="Pfam" id="PF00001">
    <property type="entry name" value="7tm_1"/>
    <property type="match status" value="2"/>
</dbReference>
<evidence type="ECO:0000256" key="6">
    <source>
        <dbReference type="ARBA" id="ARBA00023170"/>
    </source>
</evidence>
<proteinExistence type="inferred from homology"/>
<dbReference type="AlphaFoldDB" id="A0A9D4RLT4"/>
<feature type="transmembrane region" description="Helical" evidence="8">
    <location>
        <begin position="20"/>
        <end position="40"/>
    </location>
</feature>
<dbReference type="PANTHER" id="PTHR24241:SF117">
    <property type="entry name" value="G-PROTEIN COUPLED RECEPTORS FAMILY 1 PROFILE DOMAIN-CONTAINING PROTEIN"/>
    <property type="match status" value="1"/>
</dbReference>
<protein>
    <recommendedName>
        <fullName evidence="9">G-protein coupled receptors family 1 profile domain-containing protein</fullName>
    </recommendedName>
</protein>
<evidence type="ECO:0000256" key="2">
    <source>
        <dbReference type="ARBA" id="ARBA00022475"/>
    </source>
</evidence>
<name>A0A9D4RLT4_DREPO</name>
<keyword evidence="11" id="KW-1185">Reference proteome</keyword>
<evidence type="ECO:0000313" key="10">
    <source>
        <dbReference type="EMBL" id="KAH3870945.1"/>
    </source>
</evidence>
<keyword evidence="2" id="KW-1003">Cell membrane</keyword>
<dbReference type="Proteomes" id="UP000828390">
    <property type="component" value="Unassembled WGS sequence"/>
</dbReference>
<dbReference type="PRINTS" id="PR00237">
    <property type="entry name" value="GPCRRHODOPSN"/>
</dbReference>
<feature type="transmembrane region" description="Helical" evidence="8">
    <location>
        <begin position="90"/>
        <end position="111"/>
    </location>
</feature>
<dbReference type="GO" id="GO:0004930">
    <property type="term" value="F:G protein-coupled receptor activity"/>
    <property type="evidence" value="ECO:0007669"/>
    <property type="project" value="UniProtKB-KW"/>
</dbReference>
<reference evidence="10" key="1">
    <citation type="journal article" date="2019" name="bioRxiv">
        <title>The Genome of the Zebra Mussel, Dreissena polymorpha: A Resource for Invasive Species Research.</title>
        <authorList>
            <person name="McCartney M.A."/>
            <person name="Auch B."/>
            <person name="Kono T."/>
            <person name="Mallez S."/>
            <person name="Zhang Y."/>
            <person name="Obille A."/>
            <person name="Becker A."/>
            <person name="Abrahante J.E."/>
            <person name="Garbe J."/>
            <person name="Badalamenti J.P."/>
            <person name="Herman A."/>
            <person name="Mangelson H."/>
            <person name="Liachko I."/>
            <person name="Sullivan S."/>
            <person name="Sone E.D."/>
            <person name="Koren S."/>
            <person name="Silverstein K.A.T."/>
            <person name="Beckman K.B."/>
            <person name="Gohl D.M."/>
        </authorList>
    </citation>
    <scope>NUCLEOTIDE SEQUENCE</scope>
    <source>
        <strain evidence="10">Duluth1</strain>
        <tissue evidence="10">Whole animal</tissue>
    </source>
</reference>
<keyword evidence="7" id="KW-0807">Transducer</keyword>
<evidence type="ECO:0000256" key="1">
    <source>
        <dbReference type="ARBA" id="ARBA00004651"/>
    </source>
</evidence>
<dbReference type="EMBL" id="JAIWYP010000002">
    <property type="protein sequence ID" value="KAH3870945.1"/>
    <property type="molecule type" value="Genomic_DNA"/>
</dbReference>
<dbReference type="Gene3D" id="1.20.1070.10">
    <property type="entry name" value="Rhodopsin 7-helix transmembrane proteins"/>
    <property type="match status" value="2"/>
</dbReference>
<dbReference type="InterPro" id="IPR000276">
    <property type="entry name" value="GPCR_Rhodpsn"/>
</dbReference>
<dbReference type="PANTHER" id="PTHR24241">
    <property type="entry name" value="NEUROPEPTIDE RECEPTOR-RELATED G-PROTEIN COUPLED RECEPTOR"/>
    <property type="match status" value="1"/>
</dbReference>
<keyword evidence="7" id="KW-0297">G-protein coupled receptor</keyword>
<reference evidence="10" key="2">
    <citation type="submission" date="2020-11" db="EMBL/GenBank/DDBJ databases">
        <authorList>
            <person name="McCartney M.A."/>
            <person name="Auch B."/>
            <person name="Kono T."/>
            <person name="Mallez S."/>
            <person name="Becker A."/>
            <person name="Gohl D.M."/>
            <person name="Silverstein K.A.T."/>
            <person name="Koren S."/>
            <person name="Bechman K.B."/>
            <person name="Herman A."/>
            <person name="Abrahante J.E."/>
            <person name="Garbe J."/>
        </authorList>
    </citation>
    <scope>NUCLEOTIDE SEQUENCE</scope>
    <source>
        <strain evidence="10">Duluth1</strain>
        <tissue evidence="10">Whole animal</tissue>
    </source>
</reference>
<dbReference type="SUPFAM" id="SSF81321">
    <property type="entry name" value="Family A G protein-coupled receptor-like"/>
    <property type="match status" value="1"/>
</dbReference>
<sequence length="239" mass="27449">MFYGILRGDWFLGDVMCRIWHYSTFVVLIVPNNLLIGMSVDRYLAVRYPLRAITGYRPYKAMIIGSWIMALLIPVWMFPSIMVLLAPVKLISRLILGAVSVCYVGISVVVWNHWRSRRNLTEITEMNTTLTESTFPLRHKSMNEGLLPKINTIKMTLIICLSLFICWLPATVFNTMDLYGIHQLDHRYYIVLQRLYPLNSACNQIVFLLFSKHLLPCGSATSSKVTRCYESIGTTITTL</sequence>
<dbReference type="InterPro" id="IPR017452">
    <property type="entry name" value="GPCR_Rhodpsn_7TM"/>
</dbReference>
<evidence type="ECO:0000256" key="8">
    <source>
        <dbReference type="SAM" id="Phobius"/>
    </source>
</evidence>
<organism evidence="10 11">
    <name type="scientific">Dreissena polymorpha</name>
    <name type="common">Zebra mussel</name>
    <name type="synonym">Mytilus polymorpha</name>
    <dbReference type="NCBI Taxonomy" id="45954"/>
    <lineage>
        <taxon>Eukaryota</taxon>
        <taxon>Metazoa</taxon>
        <taxon>Spiralia</taxon>
        <taxon>Lophotrochozoa</taxon>
        <taxon>Mollusca</taxon>
        <taxon>Bivalvia</taxon>
        <taxon>Autobranchia</taxon>
        <taxon>Heteroconchia</taxon>
        <taxon>Euheterodonta</taxon>
        <taxon>Imparidentia</taxon>
        <taxon>Neoheterodontei</taxon>
        <taxon>Myida</taxon>
        <taxon>Dreissenoidea</taxon>
        <taxon>Dreissenidae</taxon>
        <taxon>Dreissena</taxon>
    </lineage>
</organism>
<dbReference type="GO" id="GO:0032870">
    <property type="term" value="P:cellular response to hormone stimulus"/>
    <property type="evidence" value="ECO:0007669"/>
    <property type="project" value="TreeGrafter"/>
</dbReference>
<keyword evidence="6 7" id="KW-0675">Receptor</keyword>
<evidence type="ECO:0000256" key="3">
    <source>
        <dbReference type="ARBA" id="ARBA00022692"/>
    </source>
</evidence>
<evidence type="ECO:0000259" key="9">
    <source>
        <dbReference type="PROSITE" id="PS50262"/>
    </source>
</evidence>
<comment type="caution">
    <text evidence="10">The sequence shown here is derived from an EMBL/GenBank/DDBJ whole genome shotgun (WGS) entry which is preliminary data.</text>
</comment>
<keyword evidence="3 7" id="KW-0812">Transmembrane</keyword>
<feature type="transmembrane region" description="Helical" evidence="8">
    <location>
        <begin position="61"/>
        <end position="84"/>
    </location>
</feature>
<evidence type="ECO:0000256" key="7">
    <source>
        <dbReference type="RuleBase" id="RU000688"/>
    </source>
</evidence>
<gene>
    <name evidence="10" type="ORF">DPMN_034138</name>
</gene>
<keyword evidence="4 8" id="KW-1133">Transmembrane helix</keyword>
<comment type="subcellular location">
    <subcellularLocation>
        <location evidence="1">Cell membrane</location>
        <topology evidence="1">Multi-pass membrane protein</topology>
    </subcellularLocation>
</comment>
<feature type="transmembrane region" description="Helical" evidence="8">
    <location>
        <begin position="152"/>
        <end position="170"/>
    </location>
</feature>
<keyword evidence="5 8" id="KW-0472">Membrane</keyword>
<dbReference type="PROSITE" id="PS50262">
    <property type="entry name" value="G_PROTEIN_RECEP_F1_2"/>
    <property type="match status" value="1"/>
</dbReference>
<evidence type="ECO:0000256" key="5">
    <source>
        <dbReference type="ARBA" id="ARBA00023136"/>
    </source>
</evidence>